<reference evidence="4" key="1">
    <citation type="journal article" date="2020" name="Stud. Mycol.">
        <title>101 Dothideomycetes genomes: a test case for predicting lifestyles and emergence of pathogens.</title>
        <authorList>
            <person name="Haridas S."/>
            <person name="Albert R."/>
            <person name="Binder M."/>
            <person name="Bloem J."/>
            <person name="Labutti K."/>
            <person name="Salamov A."/>
            <person name="Andreopoulos B."/>
            <person name="Baker S."/>
            <person name="Barry K."/>
            <person name="Bills G."/>
            <person name="Bluhm B."/>
            <person name="Cannon C."/>
            <person name="Castanera R."/>
            <person name="Culley D."/>
            <person name="Daum C."/>
            <person name="Ezra D."/>
            <person name="Gonzalez J."/>
            <person name="Henrissat B."/>
            <person name="Kuo A."/>
            <person name="Liang C."/>
            <person name="Lipzen A."/>
            <person name="Lutzoni F."/>
            <person name="Magnuson J."/>
            <person name="Mondo S."/>
            <person name="Nolan M."/>
            <person name="Ohm R."/>
            <person name="Pangilinan J."/>
            <person name="Park H.-J."/>
            <person name="Ramirez L."/>
            <person name="Alfaro M."/>
            <person name="Sun H."/>
            <person name="Tritt A."/>
            <person name="Yoshinaga Y."/>
            <person name="Zwiers L.-H."/>
            <person name="Turgeon B."/>
            <person name="Goodwin S."/>
            <person name="Spatafora J."/>
            <person name="Crous P."/>
            <person name="Grigoriev I."/>
        </authorList>
    </citation>
    <scope>NUCLEOTIDE SEQUENCE</scope>
    <source>
        <strain evidence="4">CBS 121167</strain>
    </source>
</reference>
<dbReference type="OrthoDB" id="5821409at2759"/>
<feature type="compositionally biased region" description="Basic and acidic residues" evidence="1">
    <location>
        <begin position="60"/>
        <end position="70"/>
    </location>
</feature>
<dbReference type="AlphaFoldDB" id="A0A6A6B3H4"/>
<sequence length="310" mass="34156">MAHLLTLSLLFRSLCQPLARHPRTQRAAAVLQVLSLEACRSFRTFLSRREANGATPRLSGAERELTDRGRLRQATNPPIDPIREAVVMSLEAYVGPQGDLLEMDETQYFRLSLSSDVGETPHHTMAPSRKTNAKPKSKSKSAQIRTSSSSDVGKGTETRYKPLTGRPIRDGASGKSLDVDYLDTIEALEEDSGDKVSEDEEVAAGQYPMPPQAGMPRHPQQHSGPDQKLAQAMRRHATTTHAGKIHTHEDFVSLRIQDTFANWTSKVIDITCEGVQGYINAWSGRLGMGVTVYISFSFGFSRPLLASKPL</sequence>
<protein>
    <recommendedName>
        <fullName evidence="3">Glutamate synthase central-N domain-containing protein</fullName>
    </recommendedName>
</protein>
<dbReference type="Gene3D" id="3.20.20.70">
    <property type="entry name" value="Aldolase class I"/>
    <property type="match status" value="1"/>
</dbReference>
<dbReference type="GO" id="GO:0015930">
    <property type="term" value="F:glutamate synthase activity"/>
    <property type="evidence" value="ECO:0007669"/>
    <property type="project" value="InterPro"/>
</dbReference>
<name>A0A6A6B3H4_9PEZI</name>
<gene>
    <name evidence="4" type="ORF">K452DRAFT_361965</name>
</gene>
<dbReference type="EMBL" id="ML995504">
    <property type="protein sequence ID" value="KAF2137281.1"/>
    <property type="molecule type" value="Genomic_DNA"/>
</dbReference>
<dbReference type="Proteomes" id="UP000799438">
    <property type="component" value="Unassembled WGS sequence"/>
</dbReference>
<evidence type="ECO:0000259" key="3">
    <source>
        <dbReference type="Pfam" id="PF04898"/>
    </source>
</evidence>
<feature type="region of interest" description="Disordered" evidence="1">
    <location>
        <begin position="115"/>
        <end position="175"/>
    </location>
</feature>
<dbReference type="GeneID" id="54303969"/>
<organism evidence="4 5">
    <name type="scientific">Aplosporella prunicola CBS 121167</name>
    <dbReference type="NCBI Taxonomy" id="1176127"/>
    <lineage>
        <taxon>Eukaryota</taxon>
        <taxon>Fungi</taxon>
        <taxon>Dikarya</taxon>
        <taxon>Ascomycota</taxon>
        <taxon>Pezizomycotina</taxon>
        <taxon>Dothideomycetes</taxon>
        <taxon>Dothideomycetes incertae sedis</taxon>
        <taxon>Botryosphaeriales</taxon>
        <taxon>Aplosporellaceae</taxon>
        <taxon>Aplosporella</taxon>
    </lineage>
</organism>
<dbReference type="Pfam" id="PF04898">
    <property type="entry name" value="Glu_syn_central"/>
    <property type="match status" value="1"/>
</dbReference>
<feature type="compositionally biased region" description="Polar residues" evidence="1">
    <location>
        <begin position="140"/>
        <end position="151"/>
    </location>
</feature>
<dbReference type="SUPFAM" id="SSF51395">
    <property type="entry name" value="FMN-linked oxidoreductases"/>
    <property type="match status" value="1"/>
</dbReference>
<keyword evidence="2" id="KW-0732">Signal</keyword>
<proteinExistence type="predicted"/>
<feature type="domain" description="Glutamate synthase central-N" evidence="3">
    <location>
        <begin position="70"/>
        <end position="117"/>
    </location>
</feature>
<feature type="chain" id="PRO_5025676123" description="Glutamate synthase central-N domain-containing protein" evidence="2">
    <location>
        <begin position="16"/>
        <end position="310"/>
    </location>
</feature>
<evidence type="ECO:0000313" key="4">
    <source>
        <dbReference type="EMBL" id="KAF2137281.1"/>
    </source>
</evidence>
<accession>A0A6A6B3H4</accession>
<dbReference type="RefSeq" id="XP_033392999.1">
    <property type="nucleotide sequence ID" value="XM_033546463.1"/>
</dbReference>
<evidence type="ECO:0000256" key="1">
    <source>
        <dbReference type="SAM" id="MobiDB-lite"/>
    </source>
</evidence>
<feature type="signal peptide" evidence="2">
    <location>
        <begin position="1"/>
        <end position="15"/>
    </location>
</feature>
<feature type="region of interest" description="Disordered" evidence="1">
    <location>
        <begin position="53"/>
        <end position="77"/>
    </location>
</feature>
<keyword evidence="5" id="KW-1185">Reference proteome</keyword>
<dbReference type="InterPro" id="IPR006982">
    <property type="entry name" value="Glu_synth_centr_N"/>
</dbReference>
<feature type="region of interest" description="Disordered" evidence="1">
    <location>
        <begin position="206"/>
        <end position="225"/>
    </location>
</feature>
<dbReference type="InterPro" id="IPR013785">
    <property type="entry name" value="Aldolase_TIM"/>
</dbReference>
<evidence type="ECO:0000256" key="2">
    <source>
        <dbReference type="SAM" id="SignalP"/>
    </source>
</evidence>
<evidence type="ECO:0000313" key="5">
    <source>
        <dbReference type="Proteomes" id="UP000799438"/>
    </source>
</evidence>